<keyword evidence="2 6" id="KW-0378">Hydrolase</keyword>
<evidence type="ECO:0000259" key="9">
    <source>
        <dbReference type="PROSITE" id="PS51195"/>
    </source>
</evidence>
<dbReference type="InterPro" id="IPR044742">
    <property type="entry name" value="DEAD/DEAH_RhlB"/>
</dbReference>
<dbReference type="Gene3D" id="3.40.50.300">
    <property type="entry name" value="P-loop containing nucleotide triphosphate hydrolases"/>
    <property type="match status" value="2"/>
</dbReference>
<evidence type="ECO:0000256" key="3">
    <source>
        <dbReference type="ARBA" id="ARBA00022806"/>
    </source>
</evidence>
<dbReference type="PANTHER" id="PTHR47959:SF10">
    <property type="entry name" value="ATP-DEPENDENT RNA HELICASE RHLB"/>
    <property type="match status" value="1"/>
</dbReference>
<evidence type="ECO:0000256" key="6">
    <source>
        <dbReference type="RuleBase" id="RU000492"/>
    </source>
</evidence>
<dbReference type="InterPro" id="IPR011545">
    <property type="entry name" value="DEAD/DEAH_box_helicase_dom"/>
</dbReference>
<dbReference type="PROSITE" id="PS51195">
    <property type="entry name" value="Q_MOTIF"/>
    <property type="match status" value="1"/>
</dbReference>
<dbReference type="PROSITE" id="PS00039">
    <property type="entry name" value="DEAD_ATP_HELICASE"/>
    <property type="match status" value="1"/>
</dbReference>
<name>A0A975B9R8_9BACT</name>
<dbReference type="InterPro" id="IPR014001">
    <property type="entry name" value="Helicase_ATP-bd"/>
</dbReference>
<feature type="compositionally biased region" description="Basic and acidic residues" evidence="7">
    <location>
        <begin position="17"/>
        <end position="43"/>
    </location>
</feature>
<dbReference type="GO" id="GO:0003724">
    <property type="term" value="F:RNA helicase activity"/>
    <property type="evidence" value="ECO:0007669"/>
    <property type="project" value="InterPro"/>
</dbReference>
<proteinExistence type="inferred from homology"/>
<evidence type="ECO:0000313" key="10">
    <source>
        <dbReference type="EMBL" id="QTA81370.1"/>
    </source>
</evidence>
<dbReference type="SUPFAM" id="SSF52540">
    <property type="entry name" value="P-loop containing nucleoside triphosphate hydrolases"/>
    <property type="match status" value="2"/>
</dbReference>
<evidence type="ECO:0000313" key="11">
    <source>
        <dbReference type="Proteomes" id="UP000663720"/>
    </source>
</evidence>
<dbReference type="PROSITE" id="PS51192">
    <property type="entry name" value="HELICASE_ATP_BIND_1"/>
    <property type="match status" value="1"/>
</dbReference>
<dbReference type="Pfam" id="PF00270">
    <property type="entry name" value="DEAD"/>
    <property type="match status" value="1"/>
</dbReference>
<dbReference type="AlphaFoldDB" id="A0A975B9R8"/>
<dbReference type="CDD" id="cd00268">
    <property type="entry name" value="DEADc"/>
    <property type="match status" value="1"/>
</dbReference>
<organism evidence="10 11">
    <name type="scientific">Desulfonema limicola</name>
    <dbReference type="NCBI Taxonomy" id="45656"/>
    <lineage>
        <taxon>Bacteria</taxon>
        <taxon>Pseudomonadati</taxon>
        <taxon>Thermodesulfobacteriota</taxon>
        <taxon>Desulfobacteria</taxon>
        <taxon>Desulfobacterales</taxon>
        <taxon>Desulfococcaceae</taxon>
        <taxon>Desulfonema</taxon>
    </lineage>
</organism>
<evidence type="ECO:0000256" key="1">
    <source>
        <dbReference type="ARBA" id="ARBA00022741"/>
    </source>
</evidence>
<keyword evidence="11" id="KW-1185">Reference proteome</keyword>
<dbReference type="InterPro" id="IPR027417">
    <property type="entry name" value="P-loop_NTPase"/>
</dbReference>
<reference evidence="10" key="1">
    <citation type="journal article" date="2021" name="Microb. Physiol.">
        <title>Proteogenomic Insights into the Physiology of Marine, Sulfate-Reducing, Filamentous Desulfonema limicola and Desulfonema magnum.</title>
        <authorList>
            <person name="Schnaars V."/>
            <person name="Wohlbrand L."/>
            <person name="Scheve S."/>
            <person name="Hinrichs C."/>
            <person name="Reinhardt R."/>
            <person name="Rabus R."/>
        </authorList>
    </citation>
    <scope>NUCLEOTIDE SEQUENCE</scope>
    <source>
        <strain evidence="10">5ac10</strain>
    </source>
</reference>
<keyword evidence="3 6" id="KW-0347">Helicase</keyword>
<dbReference type="InterPro" id="IPR050079">
    <property type="entry name" value="DEAD_box_RNA_helicase"/>
</dbReference>
<accession>A0A975B9R8</accession>
<keyword evidence="4 6" id="KW-0067">ATP-binding</keyword>
<evidence type="ECO:0000256" key="5">
    <source>
        <dbReference type="PROSITE-ProRule" id="PRU00552"/>
    </source>
</evidence>
<dbReference type="SMART" id="SM00487">
    <property type="entry name" value="DEXDc"/>
    <property type="match status" value="1"/>
</dbReference>
<dbReference type="GO" id="GO:0003676">
    <property type="term" value="F:nucleic acid binding"/>
    <property type="evidence" value="ECO:0007669"/>
    <property type="project" value="InterPro"/>
</dbReference>
<feature type="domain" description="Helicase ATP-binding" evidence="8">
    <location>
        <begin position="119"/>
        <end position="299"/>
    </location>
</feature>
<dbReference type="RefSeq" id="WP_207687411.1">
    <property type="nucleotide sequence ID" value="NZ_CP061799.1"/>
</dbReference>
<evidence type="ECO:0000256" key="4">
    <source>
        <dbReference type="ARBA" id="ARBA00022840"/>
    </source>
</evidence>
<dbReference type="KEGG" id="dli:dnl_37030"/>
<feature type="domain" description="DEAD-box RNA helicase Q" evidence="9">
    <location>
        <begin position="88"/>
        <end position="116"/>
    </location>
</feature>
<dbReference type="PANTHER" id="PTHR47959">
    <property type="entry name" value="ATP-DEPENDENT RNA HELICASE RHLE-RELATED"/>
    <property type="match status" value="1"/>
</dbReference>
<evidence type="ECO:0000256" key="7">
    <source>
        <dbReference type="SAM" id="MobiDB-lite"/>
    </source>
</evidence>
<protein>
    <submittedName>
        <fullName evidence="10">ATP-dependent RNA helicase</fullName>
    </submittedName>
</protein>
<feature type="compositionally biased region" description="Basic residues" evidence="7">
    <location>
        <begin position="44"/>
        <end position="57"/>
    </location>
</feature>
<evidence type="ECO:0000259" key="8">
    <source>
        <dbReference type="PROSITE" id="PS51192"/>
    </source>
</evidence>
<evidence type="ECO:0000256" key="2">
    <source>
        <dbReference type="ARBA" id="ARBA00022801"/>
    </source>
</evidence>
<sequence length="386" mass="43556">MVLSFINNIRNKLKKLTKSEKKQHEDDSKETVLSSEKKEDQSYQKKKPFVPKKKKNLSKPVNKSAELIKAHDNWDISQFIVPAAEGKTRFHDLDLPGQILHAVADLGFQYCSPVQSEILPITLAGRDASGQAQTGTGKTAAFLITVFAHIIKNPLNKKPSPGTPRVLILAPTRELVIQIAEEARLLSKYFMSNVVTIVGGMDYQKQRKQLIGSIVDIIVATPGRLIDFSEHNDVNLGRVEILVIDEADRMLDMGFIPQVRRIVRAAPHINKRQTLFFSATITGEVERLASQWTKNPLVVEIEPKQVEVASVEQIVYLITTNEKFALLYNIITRQDLKRVIIFCNRRDETHRIADMLKQYDINCAVISGEIAQKKEFAPLKILEQAA</sequence>
<dbReference type="GO" id="GO:0005829">
    <property type="term" value="C:cytosol"/>
    <property type="evidence" value="ECO:0007669"/>
    <property type="project" value="TreeGrafter"/>
</dbReference>
<feature type="region of interest" description="Disordered" evidence="7">
    <location>
        <begin position="16"/>
        <end position="57"/>
    </location>
</feature>
<comment type="similarity">
    <text evidence="6">Belongs to the DEAD box helicase family.</text>
</comment>
<dbReference type="InterPro" id="IPR000629">
    <property type="entry name" value="RNA-helicase_DEAD-box_CS"/>
</dbReference>
<keyword evidence="1 6" id="KW-0547">Nucleotide-binding</keyword>
<dbReference type="Proteomes" id="UP000663720">
    <property type="component" value="Chromosome"/>
</dbReference>
<dbReference type="GO" id="GO:0016787">
    <property type="term" value="F:hydrolase activity"/>
    <property type="evidence" value="ECO:0007669"/>
    <property type="project" value="UniProtKB-KW"/>
</dbReference>
<dbReference type="EMBL" id="CP061799">
    <property type="protein sequence ID" value="QTA81370.1"/>
    <property type="molecule type" value="Genomic_DNA"/>
</dbReference>
<gene>
    <name evidence="10" type="primary">rhlB</name>
    <name evidence="10" type="ORF">dnl_37030</name>
</gene>
<dbReference type="InterPro" id="IPR014014">
    <property type="entry name" value="RNA_helicase_DEAD_Q_motif"/>
</dbReference>
<dbReference type="GO" id="GO:0005524">
    <property type="term" value="F:ATP binding"/>
    <property type="evidence" value="ECO:0007669"/>
    <property type="project" value="UniProtKB-KW"/>
</dbReference>
<feature type="short sequence motif" description="Q motif" evidence="5">
    <location>
        <begin position="88"/>
        <end position="116"/>
    </location>
</feature>